<comment type="caution">
    <text evidence="1">The sequence shown here is derived from an EMBL/GenBank/DDBJ whole genome shotgun (WGS) entry which is preliminary data.</text>
</comment>
<name>A0A2T3LAI0_9GAMM</name>
<keyword evidence="2" id="KW-1185">Reference proteome</keyword>
<evidence type="ECO:0000313" key="1">
    <source>
        <dbReference type="EMBL" id="PSV48338.1"/>
    </source>
</evidence>
<proteinExistence type="predicted"/>
<evidence type="ECO:0000313" key="2">
    <source>
        <dbReference type="Proteomes" id="UP000241803"/>
    </source>
</evidence>
<accession>A0A2T3LAI0</accession>
<organism evidence="1 2">
    <name type="scientific">Photobacterium indicum</name>
    <dbReference type="NCBI Taxonomy" id="81447"/>
    <lineage>
        <taxon>Bacteria</taxon>
        <taxon>Pseudomonadati</taxon>
        <taxon>Pseudomonadota</taxon>
        <taxon>Gammaproteobacteria</taxon>
        <taxon>Vibrionales</taxon>
        <taxon>Vibrionaceae</taxon>
        <taxon>Photobacterium</taxon>
    </lineage>
</organism>
<dbReference type="Proteomes" id="UP000241803">
    <property type="component" value="Unassembled WGS sequence"/>
</dbReference>
<dbReference type="RefSeq" id="WP_107252945.1">
    <property type="nucleotide sequence ID" value="NZ_PYOC01000002.1"/>
</dbReference>
<dbReference type="EMBL" id="PYOC01000002">
    <property type="protein sequence ID" value="PSV48338.1"/>
    <property type="molecule type" value="Genomic_DNA"/>
</dbReference>
<protein>
    <recommendedName>
        <fullName evidence="3">Coil containing protein</fullName>
    </recommendedName>
</protein>
<evidence type="ECO:0008006" key="3">
    <source>
        <dbReference type="Google" id="ProtNLM"/>
    </source>
</evidence>
<gene>
    <name evidence="1" type="ORF">C9J47_07375</name>
</gene>
<sequence>MSLLTKITDVVGGSLFGAVKELITDYFPPDMSPEKKAELQRKIDEMEFKKQIAILEAAADAEKTLNQRIAEQEGTASDLKQLPIVGRIVLFLRGLQRPMWGFFVMYIDFEWFTKAPIYTEQQQSALIVINLLVLGFLFGERTITNLRPLIVEVFGRKR</sequence>
<dbReference type="AlphaFoldDB" id="A0A2T3LAI0"/>
<reference evidence="1 2" key="1">
    <citation type="submission" date="2018-03" db="EMBL/GenBank/DDBJ databases">
        <title>Whole genome sequencing of Histamine producing bacteria.</title>
        <authorList>
            <person name="Butler K."/>
        </authorList>
    </citation>
    <scope>NUCLEOTIDE SEQUENCE [LARGE SCALE GENOMIC DNA]</scope>
    <source>
        <strain evidence="1 2">ATCC 19614</strain>
    </source>
</reference>